<dbReference type="Pfam" id="PF00005">
    <property type="entry name" value="ABC_tran"/>
    <property type="match status" value="1"/>
</dbReference>
<gene>
    <name evidence="2" type="ORF">OENI_0265</name>
</gene>
<dbReference type="GO" id="GO:0005524">
    <property type="term" value="F:ATP binding"/>
    <property type="evidence" value="ECO:0007669"/>
    <property type="project" value="InterPro"/>
</dbReference>
<sequence>MCCRQNYGLIDNQNVKENLDIGLAYRKIPAKEKSALKKQVLEDLNLKVDLYRRISTLSGGEQQRVALARLILKDPKVVLADEPTGSLDQDNGLVIITHLLKMAGKGATVIIATHDPAVAEKCDQRINIEDFKKSQNIICFLKFELPCNIYFKQNR</sequence>
<dbReference type="Proteomes" id="UP000294726">
    <property type="component" value="Chromosome"/>
</dbReference>
<protein>
    <recommendedName>
        <fullName evidence="1">ABC transporter domain-containing protein</fullName>
    </recommendedName>
</protein>
<organism evidence="2 3">
    <name type="scientific">Oenococcus oeni</name>
    <name type="common">Leuconostoc oenos</name>
    <dbReference type="NCBI Taxonomy" id="1247"/>
    <lineage>
        <taxon>Bacteria</taxon>
        <taxon>Bacillati</taxon>
        <taxon>Bacillota</taxon>
        <taxon>Bacilli</taxon>
        <taxon>Lactobacillales</taxon>
        <taxon>Lactobacillaceae</taxon>
        <taxon>Oenococcus</taxon>
    </lineage>
</organism>
<dbReference type="AlphaFoldDB" id="A0AAQ2URR3"/>
<dbReference type="GO" id="GO:0016887">
    <property type="term" value="F:ATP hydrolysis activity"/>
    <property type="evidence" value="ECO:0007669"/>
    <property type="project" value="InterPro"/>
</dbReference>
<dbReference type="InterPro" id="IPR003439">
    <property type="entry name" value="ABC_transporter-like_ATP-bd"/>
</dbReference>
<accession>A0AAQ2URR3</accession>
<evidence type="ECO:0000313" key="3">
    <source>
        <dbReference type="Proteomes" id="UP000294726"/>
    </source>
</evidence>
<reference evidence="2 3" key="1">
    <citation type="submission" date="2018-08" db="EMBL/GenBank/DDBJ databases">
        <authorList>
            <person name="Lorentzen P. G. S. M."/>
        </authorList>
    </citation>
    <scope>NUCLEOTIDE SEQUENCE [LARGE SCALE GENOMIC DNA]</scope>
    <source>
        <strain evidence="2 3">CRBO_1381</strain>
    </source>
</reference>
<dbReference type="InterPro" id="IPR027417">
    <property type="entry name" value="P-loop_NTPase"/>
</dbReference>
<evidence type="ECO:0000259" key="1">
    <source>
        <dbReference type="Pfam" id="PF00005"/>
    </source>
</evidence>
<dbReference type="SUPFAM" id="SSF52540">
    <property type="entry name" value="P-loop containing nucleoside triphosphate hydrolases"/>
    <property type="match status" value="1"/>
</dbReference>
<dbReference type="EMBL" id="LR031358">
    <property type="protein sequence ID" value="VDB97261.1"/>
    <property type="molecule type" value="Genomic_DNA"/>
</dbReference>
<dbReference type="PANTHER" id="PTHR42798:SF4">
    <property type="entry name" value="ABC TRANSPORTER DOMAIN-CONTAINING PROTEIN"/>
    <property type="match status" value="1"/>
</dbReference>
<evidence type="ECO:0000313" key="2">
    <source>
        <dbReference type="EMBL" id="VDB97261.1"/>
    </source>
</evidence>
<proteinExistence type="predicted"/>
<dbReference type="Gene3D" id="3.40.50.300">
    <property type="entry name" value="P-loop containing nucleotide triphosphate hydrolases"/>
    <property type="match status" value="1"/>
</dbReference>
<dbReference type="PANTHER" id="PTHR42798">
    <property type="entry name" value="LIPOPROTEIN-RELEASING SYSTEM ATP-BINDING PROTEIN LOLD"/>
    <property type="match status" value="1"/>
</dbReference>
<name>A0AAQ2URR3_OENOE</name>
<feature type="domain" description="ABC transporter" evidence="1">
    <location>
        <begin position="3"/>
        <end position="84"/>
    </location>
</feature>